<dbReference type="GO" id="GO:0010628">
    <property type="term" value="P:positive regulation of gene expression"/>
    <property type="evidence" value="ECO:0007669"/>
    <property type="project" value="TreeGrafter"/>
</dbReference>
<dbReference type="CDD" id="cd08415">
    <property type="entry name" value="PBP2_LysR_opines_like"/>
    <property type="match status" value="1"/>
</dbReference>
<evidence type="ECO:0000256" key="4">
    <source>
        <dbReference type="ARBA" id="ARBA00023163"/>
    </source>
</evidence>
<accession>A0A562BL52</accession>
<keyword evidence="4" id="KW-0804">Transcription</keyword>
<keyword evidence="3 6" id="KW-0238">DNA-binding</keyword>
<dbReference type="Proteomes" id="UP000318141">
    <property type="component" value="Unassembled WGS sequence"/>
</dbReference>
<dbReference type="AlphaFoldDB" id="A0A562BL52"/>
<comment type="caution">
    <text evidence="6">The sequence shown here is derived from an EMBL/GenBank/DDBJ whole genome shotgun (WGS) entry which is preliminary data.</text>
</comment>
<dbReference type="GO" id="GO:0043565">
    <property type="term" value="F:sequence-specific DNA binding"/>
    <property type="evidence" value="ECO:0007669"/>
    <property type="project" value="TreeGrafter"/>
</dbReference>
<dbReference type="SUPFAM" id="SSF46785">
    <property type="entry name" value="Winged helix' DNA-binding domain"/>
    <property type="match status" value="1"/>
</dbReference>
<feature type="domain" description="HTH lysR-type" evidence="5">
    <location>
        <begin position="1"/>
        <end position="53"/>
    </location>
</feature>
<evidence type="ECO:0000256" key="2">
    <source>
        <dbReference type="ARBA" id="ARBA00023015"/>
    </source>
</evidence>
<evidence type="ECO:0000313" key="6">
    <source>
        <dbReference type="EMBL" id="TWG85639.1"/>
    </source>
</evidence>
<dbReference type="InterPro" id="IPR005119">
    <property type="entry name" value="LysR_subst-bd"/>
</dbReference>
<reference evidence="6 7" key="1">
    <citation type="submission" date="2019-07" db="EMBL/GenBank/DDBJ databases">
        <title>Genome sequencing of lignin-degrading bacterial isolates.</title>
        <authorList>
            <person name="Gladden J."/>
        </authorList>
    </citation>
    <scope>NUCLEOTIDE SEQUENCE [LARGE SCALE GENOMIC DNA]</scope>
    <source>
        <strain evidence="6 7">J11</strain>
    </source>
</reference>
<organism evidence="6 7">
    <name type="scientific">Cupriavidus gilardii J11</name>
    <dbReference type="NCBI Taxonomy" id="936133"/>
    <lineage>
        <taxon>Bacteria</taxon>
        <taxon>Pseudomonadati</taxon>
        <taxon>Pseudomonadota</taxon>
        <taxon>Betaproteobacteria</taxon>
        <taxon>Burkholderiales</taxon>
        <taxon>Burkholderiaceae</taxon>
        <taxon>Cupriavidus</taxon>
    </lineage>
</organism>
<evidence type="ECO:0000256" key="1">
    <source>
        <dbReference type="ARBA" id="ARBA00009437"/>
    </source>
</evidence>
<dbReference type="Gene3D" id="3.40.190.290">
    <property type="match status" value="1"/>
</dbReference>
<dbReference type="Pfam" id="PF03466">
    <property type="entry name" value="LysR_substrate"/>
    <property type="match status" value="1"/>
</dbReference>
<dbReference type="EMBL" id="VLJN01000017">
    <property type="protein sequence ID" value="TWG85639.1"/>
    <property type="molecule type" value="Genomic_DNA"/>
</dbReference>
<sequence>MEVFRAVMLTGSMNGAASLLRISQPAVSRLIGYTEQSLGLKLFERVKGKLHPTAEAQLLFQEVGSLYEEALRIDEFARDLASSPQGVLKLCSSPSLALNFLPPIVGAFLQAHPQVRLTMRTTLLADMALELLGRKAELAVSVLPIEHPNLIVEPFAQGRMVCIVPEGHPLAAMPVLALALEDVAAYPLVLYARHIPFGQLMAAAFAQAGVEWRARADIERAELACGLVQAGVGVGIVDEFSVSRGGWPGIVVRPLREHIPLTLSLVRSAFDTPSRQAQAFVDMLKGHAVGR</sequence>
<dbReference type="InterPro" id="IPR036388">
    <property type="entry name" value="WH-like_DNA-bd_sf"/>
</dbReference>
<dbReference type="Gene3D" id="1.10.10.10">
    <property type="entry name" value="Winged helix-like DNA-binding domain superfamily/Winged helix DNA-binding domain"/>
    <property type="match status" value="1"/>
</dbReference>
<dbReference type="InterPro" id="IPR036390">
    <property type="entry name" value="WH_DNA-bd_sf"/>
</dbReference>
<gene>
    <name evidence="6" type="ORF">L602_002400000850</name>
</gene>
<dbReference type="InterPro" id="IPR000847">
    <property type="entry name" value="LysR_HTH_N"/>
</dbReference>
<keyword evidence="7" id="KW-1185">Reference proteome</keyword>
<evidence type="ECO:0000256" key="3">
    <source>
        <dbReference type="ARBA" id="ARBA00023125"/>
    </source>
</evidence>
<dbReference type="GO" id="GO:0003700">
    <property type="term" value="F:DNA-binding transcription factor activity"/>
    <property type="evidence" value="ECO:0007669"/>
    <property type="project" value="InterPro"/>
</dbReference>
<name>A0A562BL52_9BURK</name>
<comment type="similarity">
    <text evidence="1">Belongs to the LysR transcriptional regulatory family.</text>
</comment>
<dbReference type="InterPro" id="IPR037424">
    <property type="entry name" value="NocR_PBP2"/>
</dbReference>
<evidence type="ECO:0000259" key="5">
    <source>
        <dbReference type="PROSITE" id="PS50931"/>
    </source>
</evidence>
<dbReference type="PROSITE" id="PS50931">
    <property type="entry name" value="HTH_LYSR"/>
    <property type="match status" value="1"/>
</dbReference>
<protein>
    <submittedName>
        <fullName evidence="6">DNA-binding transcriptional LysR family regulator</fullName>
    </submittedName>
</protein>
<proteinExistence type="inferred from homology"/>
<dbReference type="SUPFAM" id="SSF53850">
    <property type="entry name" value="Periplasmic binding protein-like II"/>
    <property type="match status" value="1"/>
</dbReference>
<evidence type="ECO:0000313" key="7">
    <source>
        <dbReference type="Proteomes" id="UP000318141"/>
    </source>
</evidence>
<dbReference type="Pfam" id="PF00126">
    <property type="entry name" value="HTH_1"/>
    <property type="match status" value="1"/>
</dbReference>
<keyword evidence="2" id="KW-0805">Transcription regulation</keyword>
<dbReference type="PANTHER" id="PTHR30427:SF1">
    <property type="entry name" value="TRANSCRIPTIONAL ACTIVATOR PROTEIN LYSR"/>
    <property type="match status" value="1"/>
</dbReference>
<dbReference type="PANTHER" id="PTHR30427">
    <property type="entry name" value="TRANSCRIPTIONAL ACTIVATOR PROTEIN LYSR"/>
    <property type="match status" value="1"/>
</dbReference>